<comment type="caution">
    <text evidence="2">The sequence shown here is derived from an EMBL/GenBank/DDBJ whole genome shotgun (WGS) entry which is preliminary data.</text>
</comment>
<sequence>MTVILMRLPLPAGVVLVLATPVAISWLVGDLTDPTSLALAAEGVDLDYGIEPITFGPTGDRIVGITACVAVLFSLGLLVQQTVTSRFRGGWWAVLLPLVAVGVILGYGWRVFTAGGIGANIGAGLVLLLGGPLALGLLLAAIVPAMILLRERPTKATTTTTTAATATAATTAAATTNSATTTNSAAADS</sequence>
<dbReference type="AlphaFoldDB" id="A0A2T0K147"/>
<organism evidence="2 3">
    <name type="scientific">Actinoplanes italicus</name>
    <dbReference type="NCBI Taxonomy" id="113567"/>
    <lineage>
        <taxon>Bacteria</taxon>
        <taxon>Bacillati</taxon>
        <taxon>Actinomycetota</taxon>
        <taxon>Actinomycetes</taxon>
        <taxon>Micromonosporales</taxon>
        <taxon>Micromonosporaceae</taxon>
        <taxon>Actinoplanes</taxon>
    </lineage>
</organism>
<protein>
    <submittedName>
        <fullName evidence="2">Uncharacterized protein</fullName>
    </submittedName>
</protein>
<dbReference type="Proteomes" id="UP000239415">
    <property type="component" value="Unassembled WGS sequence"/>
</dbReference>
<feature type="transmembrane region" description="Helical" evidence="1">
    <location>
        <begin position="12"/>
        <end position="29"/>
    </location>
</feature>
<feature type="transmembrane region" description="Helical" evidence="1">
    <location>
        <begin position="62"/>
        <end position="79"/>
    </location>
</feature>
<accession>A0A2T0K147</accession>
<dbReference type="RefSeq" id="WP_211304170.1">
    <property type="nucleotide sequence ID" value="NZ_PVMZ01000019.1"/>
</dbReference>
<reference evidence="2 3" key="1">
    <citation type="submission" date="2018-03" db="EMBL/GenBank/DDBJ databases">
        <title>Genomic Encyclopedia of Archaeal and Bacterial Type Strains, Phase II (KMG-II): from individual species to whole genera.</title>
        <authorList>
            <person name="Goeker M."/>
        </authorList>
    </citation>
    <scope>NUCLEOTIDE SEQUENCE [LARGE SCALE GENOMIC DNA]</scope>
    <source>
        <strain evidence="2 3">DSM 43146</strain>
    </source>
</reference>
<gene>
    <name evidence="2" type="ORF">CLV67_119102</name>
</gene>
<evidence type="ECO:0000256" key="1">
    <source>
        <dbReference type="SAM" id="Phobius"/>
    </source>
</evidence>
<keyword evidence="1" id="KW-0812">Transmembrane</keyword>
<dbReference type="EMBL" id="PVMZ01000019">
    <property type="protein sequence ID" value="PRX16521.1"/>
    <property type="molecule type" value="Genomic_DNA"/>
</dbReference>
<name>A0A2T0K147_9ACTN</name>
<keyword evidence="1" id="KW-1133">Transmembrane helix</keyword>
<proteinExistence type="predicted"/>
<keyword evidence="1" id="KW-0472">Membrane</keyword>
<feature type="transmembrane region" description="Helical" evidence="1">
    <location>
        <begin position="121"/>
        <end position="149"/>
    </location>
</feature>
<evidence type="ECO:0000313" key="2">
    <source>
        <dbReference type="EMBL" id="PRX16521.1"/>
    </source>
</evidence>
<keyword evidence="3" id="KW-1185">Reference proteome</keyword>
<evidence type="ECO:0000313" key="3">
    <source>
        <dbReference type="Proteomes" id="UP000239415"/>
    </source>
</evidence>
<feature type="transmembrane region" description="Helical" evidence="1">
    <location>
        <begin position="91"/>
        <end position="109"/>
    </location>
</feature>